<keyword evidence="1 9" id="KW-0808">Transferase</keyword>
<protein>
    <recommendedName>
        <fullName evidence="5">protein adenylyltransferase</fullName>
        <ecNumber evidence="5">2.7.7.108</ecNumber>
    </recommendedName>
</protein>
<dbReference type="NCBIfam" id="NF007672">
    <property type="entry name" value="PRK10347.1"/>
    <property type="match status" value="1"/>
</dbReference>
<organism evidence="9 10">
    <name type="scientific">Rhodanobacter aciditrophus</name>
    <dbReference type="NCBI Taxonomy" id="1623218"/>
    <lineage>
        <taxon>Bacteria</taxon>
        <taxon>Pseudomonadati</taxon>
        <taxon>Pseudomonadota</taxon>
        <taxon>Gammaproteobacteria</taxon>
        <taxon>Lysobacterales</taxon>
        <taxon>Rhodanobacteraceae</taxon>
        <taxon>Rhodanobacter</taxon>
    </lineage>
</organism>
<evidence type="ECO:0000259" key="8">
    <source>
        <dbReference type="PROSITE" id="PS51459"/>
    </source>
</evidence>
<dbReference type="InterPro" id="IPR003812">
    <property type="entry name" value="Fido"/>
</dbReference>
<dbReference type="RefSeq" id="WP_377366148.1">
    <property type="nucleotide sequence ID" value="NZ_JBHTMN010000007.1"/>
</dbReference>
<evidence type="ECO:0000256" key="3">
    <source>
        <dbReference type="ARBA" id="ARBA00022741"/>
    </source>
</evidence>
<dbReference type="EMBL" id="JBHTMN010000007">
    <property type="protein sequence ID" value="MFD1382970.1"/>
    <property type="molecule type" value="Genomic_DNA"/>
</dbReference>
<evidence type="ECO:0000256" key="7">
    <source>
        <dbReference type="ARBA" id="ARBA00048696"/>
    </source>
</evidence>
<evidence type="ECO:0000256" key="2">
    <source>
        <dbReference type="ARBA" id="ARBA00022695"/>
    </source>
</evidence>
<dbReference type="Proteomes" id="UP001597059">
    <property type="component" value="Unassembled WGS sequence"/>
</dbReference>
<keyword evidence="10" id="KW-1185">Reference proteome</keyword>
<evidence type="ECO:0000256" key="5">
    <source>
        <dbReference type="ARBA" id="ARBA00034531"/>
    </source>
</evidence>
<evidence type="ECO:0000313" key="10">
    <source>
        <dbReference type="Proteomes" id="UP001597059"/>
    </source>
</evidence>
<proteinExistence type="predicted"/>
<dbReference type="EC" id="2.7.7.108" evidence="5"/>
<keyword evidence="4" id="KW-0067">ATP-binding</keyword>
<dbReference type="Pfam" id="PF02661">
    <property type="entry name" value="Fic"/>
    <property type="match status" value="1"/>
</dbReference>
<sequence>MDKYGTGQDPYTYPDSSILRNKLNISNENELNFAESQLVTLALQDIDFQPPPYNFSYLCTLHFQLFGDVYDWAGQPRTIAISKQDTRFCQPEFIVREANKLFAQLEQENYLIELSFDAFCLKMAEFYIELNMIHPFREGNGRGQRLLFEHLAIFCGYNLSFKNITKEQWVQANILGCLKCDYSEMKDIMAKSLTAIKDLL</sequence>
<feature type="domain" description="Fido" evidence="8">
    <location>
        <begin position="53"/>
        <end position="191"/>
    </location>
</feature>
<comment type="catalytic activity">
    <reaction evidence="7">
        <text>L-tyrosyl-[protein] + ATP = O-(5'-adenylyl)-L-tyrosyl-[protein] + diphosphate</text>
        <dbReference type="Rhea" id="RHEA:54288"/>
        <dbReference type="Rhea" id="RHEA-COMP:10136"/>
        <dbReference type="Rhea" id="RHEA-COMP:13846"/>
        <dbReference type="ChEBI" id="CHEBI:30616"/>
        <dbReference type="ChEBI" id="CHEBI:33019"/>
        <dbReference type="ChEBI" id="CHEBI:46858"/>
        <dbReference type="ChEBI" id="CHEBI:83624"/>
        <dbReference type="EC" id="2.7.7.108"/>
    </reaction>
</comment>
<reference evidence="10" key="1">
    <citation type="journal article" date="2019" name="Int. J. Syst. Evol. Microbiol.">
        <title>The Global Catalogue of Microorganisms (GCM) 10K type strain sequencing project: providing services to taxonomists for standard genome sequencing and annotation.</title>
        <authorList>
            <consortium name="The Broad Institute Genomics Platform"/>
            <consortium name="The Broad Institute Genome Sequencing Center for Infectious Disease"/>
            <person name="Wu L."/>
            <person name="Ma J."/>
        </authorList>
    </citation>
    <scope>NUCLEOTIDE SEQUENCE [LARGE SCALE GENOMIC DNA]</scope>
    <source>
        <strain evidence="10">JCM 30774</strain>
    </source>
</reference>
<dbReference type="InterPro" id="IPR036597">
    <property type="entry name" value="Fido-like_dom_sf"/>
</dbReference>
<dbReference type="PROSITE" id="PS51459">
    <property type="entry name" value="FIDO"/>
    <property type="match status" value="1"/>
</dbReference>
<dbReference type="Gene3D" id="1.10.3290.10">
    <property type="entry name" value="Fido-like domain"/>
    <property type="match status" value="1"/>
</dbReference>
<evidence type="ECO:0000313" key="9">
    <source>
        <dbReference type="EMBL" id="MFD1382970.1"/>
    </source>
</evidence>
<comment type="caution">
    <text evidence="9">The sequence shown here is derived from an EMBL/GenBank/DDBJ whole genome shotgun (WGS) entry which is preliminary data.</text>
</comment>
<evidence type="ECO:0000256" key="4">
    <source>
        <dbReference type="ARBA" id="ARBA00022840"/>
    </source>
</evidence>
<dbReference type="PANTHER" id="PTHR39560">
    <property type="entry name" value="PROTEIN ADENYLYLTRANSFERASE FIC-RELATED"/>
    <property type="match status" value="1"/>
</dbReference>
<dbReference type="PANTHER" id="PTHR39560:SF1">
    <property type="entry name" value="PROTEIN ADENYLYLTRANSFERASE FIC-RELATED"/>
    <property type="match status" value="1"/>
</dbReference>
<dbReference type="SUPFAM" id="SSF140931">
    <property type="entry name" value="Fic-like"/>
    <property type="match status" value="1"/>
</dbReference>
<gene>
    <name evidence="9" type="ORF">ACFQ45_06315</name>
</gene>
<dbReference type="GO" id="GO:0016740">
    <property type="term" value="F:transferase activity"/>
    <property type="evidence" value="ECO:0007669"/>
    <property type="project" value="UniProtKB-KW"/>
</dbReference>
<name>A0ABW4AYB1_9GAMM</name>
<evidence type="ECO:0000256" key="1">
    <source>
        <dbReference type="ARBA" id="ARBA00022679"/>
    </source>
</evidence>
<comment type="catalytic activity">
    <reaction evidence="6">
        <text>L-threonyl-[protein] + ATP = 3-O-(5'-adenylyl)-L-threonyl-[protein] + diphosphate</text>
        <dbReference type="Rhea" id="RHEA:54292"/>
        <dbReference type="Rhea" id="RHEA-COMP:11060"/>
        <dbReference type="Rhea" id="RHEA-COMP:13847"/>
        <dbReference type="ChEBI" id="CHEBI:30013"/>
        <dbReference type="ChEBI" id="CHEBI:30616"/>
        <dbReference type="ChEBI" id="CHEBI:33019"/>
        <dbReference type="ChEBI" id="CHEBI:138113"/>
        <dbReference type="EC" id="2.7.7.108"/>
    </reaction>
</comment>
<keyword evidence="3" id="KW-0547">Nucleotide-binding</keyword>
<accession>A0ABW4AYB1</accession>
<keyword evidence="2" id="KW-0548">Nucleotidyltransferase</keyword>
<evidence type="ECO:0000256" key="6">
    <source>
        <dbReference type="ARBA" id="ARBA00047939"/>
    </source>
</evidence>